<evidence type="ECO:0000313" key="9">
    <source>
        <dbReference type="EMBL" id="KAH7048235.1"/>
    </source>
</evidence>
<feature type="domain" description="Major facilitator superfamily (MFS) profile" evidence="8">
    <location>
        <begin position="23"/>
        <end position="478"/>
    </location>
</feature>
<feature type="transmembrane region" description="Helical" evidence="7">
    <location>
        <begin position="87"/>
        <end position="106"/>
    </location>
</feature>
<comment type="caution">
    <text evidence="9">The sequence shown here is derived from an EMBL/GenBank/DDBJ whole genome shotgun (WGS) entry which is preliminary data.</text>
</comment>
<feature type="transmembrane region" description="Helical" evidence="7">
    <location>
        <begin position="324"/>
        <end position="345"/>
    </location>
</feature>
<keyword evidence="10" id="KW-1185">Reference proteome</keyword>
<dbReference type="SUPFAM" id="SSF103473">
    <property type="entry name" value="MFS general substrate transporter"/>
    <property type="match status" value="1"/>
</dbReference>
<proteinExistence type="predicted"/>
<dbReference type="PROSITE" id="PS50850">
    <property type="entry name" value="MFS"/>
    <property type="match status" value="1"/>
</dbReference>
<feature type="transmembrane region" description="Helical" evidence="7">
    <location>
        <begin position="216"/>
        <end position="238"/>
    </location>
</feature>
<feature type="transmembrane region" description="Helical" evidence="7">
    <location>
        <begin position="57"/>
        <end position="75"/>
    </location>
</feature>
<evidence type="ECO:0000256" key="1">
    <source>
        <dbReference type="ARBA" id="ARBA00004141"/>
    </source>
</evidence>
<keyword evidence="5 7" id="KW-0472">Membrane</keyword>
<accession>A0ABQ8G8B1</accession>
<feature type="transmembrane region" description="Helical" evidence="7">
    <location>
        <begin position="112"/>
        <end position="133"/>
    </location>
</feature>
<feature type="transmembrane region" description="Helical" evidence="7">
    <location>
        <begin position="410"/>
        <end position="429"/>
    </location>
</feature>
<dbReference type="PANTHER" id="PTHR23501">
    <property type="entry name" value="MAJOR FACILITATOR SUPERFAMILY"/>
    <property type="match status" value="1"/>
</dbReference>
<feature type="transmembrane region" description="Helical" evidence="7">
    <location>
        <begin position="20"/>
        <end position="45"/>
    </location>
</feature>
<evidence type="ECO:0000256" key="7">
    <source>
        <dbReference type="SAM" id="Phobius"/>
    </source>
</evidence>
<feature type="transmembrane region" description="Helical" evidence="7">
    <location>
        <begin position="491"/>
        <end position="509"/>
    </location>
</feature>
<evidence type="ECO:0000256" key="6">
    <source>
        <dbReference type="ARBA" id="ARBA00023180"/>
    </source>
</evidence>
<dbReference type="PRINTS" id="PR01036">
    <property type="entry name" value="TCRTETB"/>
</dbReference>
<feature type="transmembrane region" description="Helical" evidence="7">
    <location>
        <begin position="175"/>
        <end position="195"/>
    </location>
</feature>
<feature type="transmembrane region" description="Helical" evidence="7">
    <location>
        <begin position="352"/>
        <end position="370"/>
    </location>
</feature>
<evidence type="ECO:0000256" key="2">
    <source>
        <dbReference type="ARBA" id="ARBA00022448"/>
    </source>
</evidence>
<dbReference type="InterPro" id="IPR020846">
    <property type="entry name" value="MFS_dom"/>
</dbReference>
<evidence type="ECO:0000259" key="8">
    <source>
        <dbReference type="PROSITE" id="PS50850"/>
    </source>
</evidence>
<reference evidence="9 10" key="1">
    <citation type="journal article" date="2021" name="Nat. Commun.">
        <title>Genetic determinants of endophytism in the Arabidopsis root mycobiome.</title>
        <authorList>
            <person name="Mesny F."/>
            <person name="Miyauchi S."/>
            <person name="Thiergart T."/>
            <person name="Pickel B."/>
            <person name="Atanasova L."/>
            <person name="Karlsson M."/>
            <person name="Huettel B."/>
            <person name="Barry K.W."/>
            <person name="Haridas S."/>
            <person name="Chen C."/>
            <person name="Bauer D."/>
            <person name="Andreopoulos W."/>
            <person name="Pangilinan J."/>
            <person name="LaButti K."/>
            <person name="Riley R."/>
            <person name="Lipzen A."/>
            <person name="Clum A."/>
            <person name="Drula E."/>
            <person name="Henrissat B."/>
            <person name="Kohler A."/>
            <person name="Grigoriev I.V."/>
            <person name="Martin F.M."/>
            <person name="Hacquard S."/>
        </authorList>
    </citation>
    <scope>NUCLEOTIDE SEQUENCE [LARGE SCALE GENOMIC DNA]</scope>
    <source>
        <strain evidence="9 10">MPI-SDFR-AT-0080</strain>
    </source>
</reference>
<comment type="subcellular location">
    <subcellularLocation>
        <location evidence="1">Membrane</location>
        <topology evidence="1">Multi-pass membrane protein</topology>
    </subcellularLocation>
</comment>
<organism evidence="9 10">
    <name type="scientific">Macrophomina phaseolina</name>
    <dbReference type="NCBI Taxonomy" id="35725"/>
    <lineage>
        <taxon>Eukaryota</taxon>
        <taxon>Fungi</taxon>
        <taxon>Dikarya</taxon>
        <taxon>Ascomycota</taxon>
        <taxon>Pezizomycotina</taxon>
        <taxon>Dothideomycetes</taxon>
        <taxon>Dothideomycetes incertae sedis</taxon>
        <taxon>Botryosphaeriales</taxon>
        <taxon>Botryosphaeriaceae</taxon>
        <taxon>Macrophomina</taxon>
    </lineage>
</organism>
<keyword evidence="3 7" id="KW-0812">Transmembrane</keyword>
<dbReference type="EMBL" id="JAGTJR010000015">
    <property type="protein sequence ID" value="KAH7048235.1"/>
    <property type="molecule type" value="Genomic_DNA"/>
</dbReference>
<gene>
    <name evidence="9" type="ORF">B0J12DRAFT_625796</name>
</gene>
<evidence type="ECO:0000313" key="10">
    <source>
        <dbReference type="Proteomes" id="UP000774617"/>
    </source>
</evidence>
<feature type="transmembrane region" description="Helical" evidence="7">
    <location>
        <begin position="286"/>
        <end position="304"/>
    </location>
</feature>
<keyword evidence="4 7" id="KW-1133">Transmembrane helix</keyword>
<dbReference type="Pfam" id="PF07690">
    <property type="entry name" value="MFS_1"/>
    <property type="match status" value="1"/>
</dbReference>
<dbReference type="PANTHER" id="PTHR23501:SF187">
    <property type="entry name" value="MAJOR FACILITATOR SUPERFAMILY (MFS) PROFILE DOMAIN-CONTAINING PROTEIN"/>
    <property type="match status" value="1"/>
</dbReference>
<dbReference type="Proteomes" id="UP000774617">
    <property type="component" value="Unassembled WGS sequence"/>
</dbReference>
<dbReference type="InterPro" id="IPR011701">
    <property type="entry name" value="MFS"/>
</dbReference>
<dbReference type="Gene3D" id="1.20.1250.20">
    <property type="entry name" value="MFS general substrate transporter like domains"/>
    <property type="match status" value="1"/>
</dbReference>
<evidence type="ECO:0000256" key="3">
    <source>
        <dbReference type="ARBA" id="ARBA00022692"/>
    </source>
</evidence>
<feature type="transmembrane region" description="Helical" evidence="7">
    <location>
        <begin position="376"/>
        <end position="398"/>
    </location>
</feature>
<keyword evidence="6" id="KW-0325">Glycoprotein</keyword>
<name>A0ABQ8G8B1_9PEZI</name>
<evidence type="ECO:0000256" key="4">
    <source>
        <dbReference type="ARBA" id="ARBA00022989"/>
    </source>
</evidence>
<sequence>MPQDGAEDILPAERTTGWRFWLVFASLCALQFLSALDATIITIALPTISRSLGSTEYTWIINGYTLPSTSFLVLVGQLSDFFDRKPAVLTCVFLFAGGSAICGAAQNIGMIISGRVIQGIGGGGVAVLAEIVCSDMVALEDRSKYLGLLISISSIGVVLGPIIGGAIVANTTWRWMFYINIPLSSFAFFFLVLVLKPQTPGLEASTLPYTAKLRKIDWIGNATFTISSTLLLYGLVAGGNDHPWSSAAVIVPLVLGAIGLVIFRWWEGKAECPVTPPRLFNNHTAIAMHILACFVILMLSYMSYFLPVYFQAVLQESEERSSVLLLPTVLPTVPSSIIGGLLLSVYKRAREIHLLASGAMAAAFGVFTLFDASTSLALRVIMQILASSGVGMLVATILPGLQAQLPESDIAAVTALFTFMRSLGGVWGVTIPSVVFNARVNHGLGGVSDASLRERLANGGAYSLASASFIKSLVGEVKTEVIDLYVSSLSVVWYVAMALSLAAFLLACTEKRIEIKSPSK</sequence>
<feature type="transmembrane region" description="Helical" evidence="7">
    <location>
        <begin position="244"/>
        <end position="266"/>
    </location>
</feature>
<protein>
    <submittedName>
        <fullName evidence="9">Macrolide phosphotransferase k</fullName>
    </submittedName>
</protein>
<evidence type="ECO:0000256" key="5">
    <source>
        <dbReference type="ARBA" id="ARBA00023136"/>
    </source>
</evidence>
<feature type="transmembrane region" description="Helical" evidence="7">
    <location>
        <begin position="145"/>
        <end position="169"/>
    </location>
</feature>
<keyword evidence="2" id="KW-0813">Transport</keyword>
<dbReference type="InterPro" id="IPR036259">
    <property type="entry name" value="MFS_trans_sf"/>
</dbReference>
<dbReference type="Gene3D" id="1.20.1720.10">
    <property type="entry name" value="Multidrug resistance protein D"/>
    <property type="match status" value="1"/>
</dbReference>